<dbReference type="AlphaFoldDB" id="A0A2S0L5K8"/>
<sequence length="121" mass="14444">MNTAEVIKTVNDRCPNTCTDEEKIAYVNEIENIVQRELLNLEEKDMKRQVTSDTQTEELLLEKPFDLIYVYYVAAMTCQAMEEWDSFNAWLSLYNSRAVDARNYYITKSNRYKNLRIKNYF</sequence>
<organism evidence="1 2">
    <name type="scientific">Mogibacterium diversum</name>
    <dbReference type="NCBI Taxonomy" id="114527"/>
    <lineage>
        <taxon>Bacteria</taxon>
        <taxon>Bacillati</taxon>
        <taxon>Bacillota</taxon>
        <taxon>Clostridia</taxon>
        <taxon>Peptostreptococcales</taxon>
        <taxon>Anaerovoracaceae</taxon>
        <taxon>Mogibacterium</taxon>
    </lineage>
</organism>
<dbReference type="Proteomes" id="UP000237883">
    <property type="component" value="Chromosome"/>
</dbReference>
<gene>
    <name evidence="1" type="ORF">C5Q96_06950</name>
</gene>
<accession>A0A2S0L5K8</accession>
<proteinExistence type="predicted"/>
<name>A0A2S0L5K8_9FIRM</name>
<dbReference type="KEGG" id="mdv:C5Q96_06950"/>
<dbReference type="EMBL" id="CP027228">
    <property type="protein sequence ID" value="AVM48598.1"/>
    <property type="molecule type" value="Genomic_DNA"/>
</dbReference>
<reference evidence="2" key="1">
    <citation type="submission" date="2018-02" db="EMBL/GenBank/DDBJ databases">
        <authorList>
            <person name="Holder M.E."/>
            <person name="Ajami N.J."/>
            <person name="Petrosino J.F."/>
        </authorList>
    </citation>
    <scope>NUCLEOTIDE SEQUENCE [LARGE SCALE GENOMIC DNA]</scope>
    <source>
        <strain evidence="2">CCUG 47132</strain>
    </source>
</reference>
<protein>
    <submittedName>
        <fullName evidence="1">Uncharacterized protein</fullName>
    </submittedName>
</protein>
<evidence type="ECO:0000313" key="2">
    <source>
        <dbReference type="Proteomes" id="UP000237883"/>
    </source>
</evidence>
<keyword evidence="2" id="KW-1185">Reference proteome</keyword>
<dbReference type="GeneID" id="78392000"/>
<dbReference type="RefSeq" id="WP_106057653.1">
    <property type="nucleotide sequence ID" value="NZ_CAUSVY010000001.1"/>
</dbReference>
<evidence type="ECO:0000313" key="1">
    <source>
        <dbReference type="EMBL" id="AVM48598.1"/>
    </source>
</evidence>